<keyword evidence="3 7" id="KW-0489">Methyltransferase</keyword>
<dbReference type="InterPro" id="IPR029063">
    <property type="entry name" value="SAM-dependent_MTases_sf"/>
</dbReference>
<dbReference type="PROSITE" id="PS01131">
    <property type="entry name" value="RRNA_A_DIMETH"/>
    <property type="match status" value="1"/>
</dbReference>
<dbReference type="CDD" id="cd02440">
    <property type="entry name" value="AdoMet_MTases"/>
    <property type="match status" value="1"/>
</dbReference>
<dbReference type="NCBIfam" id="TIGR00755">
    <property type="entry name" value="ksgA"/>
    <property type="match status" value="1"/>
</dbReference>
<dbReference type="GO" id="GO:0003723">
    <property type="term" value="F:RNA binding"/>
    <property type="evidence" value="ECO:0007669"/>
    <property type="project" value="UniProtKB-UniRule"/>
</dbReference>
<dbReference type="Proteomes" id="UP000070483">
    <property type="component" value="Unassembled WGS sequence"/>
</dbReference>
<sequence length="282" mass="32769">MKGKNKKYKKRDKNFENESHKAKKKYGQNFLNDSNLSDEILNVANLDKETEVLEIGPGLGFLTEKLIEDSKFLTAFEIDDDLIPFLSKKFENKQNFELIHQDFMEADLKTFFENKKDVKVVANIPYYITSPIINKLLEYRENIDEIYLMVQKEVAERIASKPHSKSMSLLTHAVQFYAEAEYLFTVPKEKFDPVPKVDSAFLGIKILKNKKYESQISEEKYFKYLREAFSNKRKSISNNLSNLGFSKDFVKECLKKVGKTELARAEEFSVQGFIDFIGILEG</sequence>
<feature type="binding site" evidence="7 8">
    <location>
        <position position="102"/>
    </location>
    <ligand>
        <name>S-adenosyl-L-methionine</name>
        <dbReference type="ChEBI" id="CHEBI:59789"/>
    </ligand>
</feature>
<feature type="region of interest" description="Disordered" evidence="9">
    <location>
        <begin position="1"/>
        <end position="26"/>
    </location>
</feature>
<comment type="similarity">
    <text evidence="7">Belongs to the class I-like SAM-binding methyltransferase superfamily. rRNA adenine N(6)-methyltransferase family. RsmA subfamily.</text>
</comment>
<dbReference type="OrthoDB" id="9814755at2"/>
<dbReference type="FunFam" id="3.40.50.150:FF:000023">
    <property type="entry name" value="Ribosomal RNA small subunit methyltransferase A"/>
    <property type="match status" value="1"/>
</dbReference>
<dbReference type="InterPro" id="IPR001737">
    <property type="entry name" value="KsgA/Erm"/>
</dbReference>
<evidence type="ECO:0000256" key="3">
    <source>
        <dbReference type="ARBA" id="ARBA00022603"/>
    </source>
</evidence>
<comment type="subcellular location">
    <subcellularLocation>
        <location evidence="7">Cytoplasm</location>
    </subcellularLocation>
</comment>
<dbReference type="EMBL" id="LSDD01000164">
    <property type="protein sequence ID" value="KXB59751.1"/>
    <property type="molecule type" value="Genomic_DNA"/>
</dbReference>
<dbReference type="STRING" id="157687.HMPREF3180_02234"/>
<keyword evidence="2 7" id="KW-0698">rRNA processing</keyword>
<feature type="binding site" evidence="7 8">
    <location>
        <position position="77"/>
    </location>
    <ligand>
        <name>S-adenosyl-L-methionine</name>
        <dbReference type="ChEBI" id="CHEBI:59789"/>
    </ligand>
</feature>
<reference evidence="12" key="1">
    <citation type="submission" date="2016-01" db="EMBL/GenBank/DDBJ databases">
        <authorList>
            <person name="Mitreva M."/>
            <person name="Pepin K.H."/>
            <person name="Mihindukulasuriya K.A."/>
            <person name="Fulton R."/>
            <person name="Fronick C."/>
            <person name="O'Laughlin M."/>
            <person name="Miner T."/>
            <person name="Herter B."/>
            <person name="Rosa B.A."/>
            <person name="Cordes M."/>
            <person name="Tomlinson C."/>
            <person name="Wollam A."/>
            <person name="Palsikar V.B."/>
            <person name="Mardis E.R."/>
            <person name="Wilson R.K."/>
        </authorList>
    </citation>
    <scope>NUCLEOTIDE SEQUENCE [LARGE SCALE GENOMIC DNA]</scope>
    <source>
        <strain evidence="12">KA00185</strain>
    </source>
</reference>
<dbReference type="PROSITE" id="PS51689">
    <property type="entry name" value="SAM_RNA_A_N6_MT"/>
    <property type="match status" value="1"/>
</dbReference>
<evidence type="ECO:0000256" key="2">
    <source>
        <dbReference type="ARBA" id="ARBA00022552"/>
    </source>
</evidence>
<feature type="domain" description="Ribosomal RNA adenine methylase transferase N-terminal" evidence="10">
    <location>
        <begin position="36"/>
        <end position="208"/>
    </location>
</feature>
<evidence type="ECO:0000259" key="10">
    <source>
        <dbReference type="SMART" id="SM00650"/>
    </source>
</evidence>
<dbReference type="Pfam" id="PF00398">
    <property type="entry name" value="RrnaAD"/>
    <property type="match status" value="1"/>
</dbReference>
<keyword evidence="1 7" id="KW-0963">Cytoplasm</keyword>
<dbReference type="InterPro" id="IPR020596">
    <property type="entry name" value="rRNA_Ade_Mease_Trfase_CS"/>
</dbReference>
<dbReference type="PANTHER" id="PTHR11727:SF7">
    <property type="entry name" value="DIMETHYLADENOSINE TRANSFERASE-RELATED"/>
    <property type="match status" value="1"/>
</dbReference>
<dbReference type="AlphaFoldDB" id="A0A133ZWD1"/>
<dbReference type="HAMAP" id="MF_00607">
    <property type="entry name" value="16SrRNA_methyltr_A"/>
    <property type="match status" value="1"/>
</dbReference>
<evidence type="ECO:0000256" key="5">
    <source>
        <dbReference type="ARBA" id="ARBA00022691"/>
    </source>
</evidence>
<organism evidence="11 12">
    <name type="scientific">Leptotrichia wadei</name>
    <dbReference type="NCBI Taxonomy" id="157687"/>
    <lineage>
        <taxon>Bacteria</taxon>
        <taxon>Fusobacteriati</taxon>
        <taxon>Fusobacteriota</taxon>
        <taxon>Fusobacteriia</taxon>
        <taxon>Fusobacteriales</taxon>
        <taxon>Leptotrichiaceae</taxon>
        <taxon>Leptotrichia</taxon>
    </lineage>
</organism>
<keyword evidence="12" id="KW-1185">Reference proteome</keyword>
<dbReference type="GO" id="GO:0052908">
    <property type="term" value="F:16S rRNA (adenine(1518)-N(6)/adenine(1519)-N(6))-dimethyltransferase activity"/>
    <property type="evidence" value="ECO:0007669"/>
    <property type="project" value="UniProtKB-EC"/>
</dbReference>
<gene>
    <name evidence="7" type="primary">rsmA</name>
    <name evidence="7" type="synonym">ksgA</name>
    <name evidence="11" type="ORF">HMPREF3180_02234</name>
</gene>
<keyword evidence="6 7" id="KW-0694">RNA-binding</keyword>
<dbReference type="EC" id="2.1.1.182" evidence="7"/>
<name>A0A133ZWD1_9FUSO</name>
<proteinExistence type="inferred from homology"/>
<evidence type="ECO:0000256" key="8">
    <source>
        <dbReference type="PROSITE-ProRule" id="PRU01026"/>
    </source>
</evidence>
<dbReference type="InterPro" id="IPR020598">
    <property type="entry name" value="rRNA_Ade_methylase_Trfase_N"/>
</dbReference>
<keyword evidence="5 7" id="KW-0949">S-adenosyl-L-methionine</keyword>
<comment type="catalytic activity">
    <reaction evidence="7">
        <text>adenosine(1518)/adenosine(1519) in 16S rRNA + 4 S-adenosyl-L-methionine = N(6)-dimethyladenosine(1518)/N(6)-dimethyladenosine(1519) in 16S rRNA + 4 S-adenosyl-L-homocysteine + 4 H(+)</text>
        <dbReference type="Rhea" id="RHEA:19609"/>
        <dbReference type="Rhea" id="RHEA-COMP:10232"/>
        <dbReference type="Rhea" id="RHEA-COMP:10233"/>
        <dbReference type="ChEBI" id="CHEBI:15378"/>
        <dbReference type="ChEBI" id="CHEBI:57856"/>
        <dbReference type="ChEBI" id="CHEBI:59789"/>
        <dbReference type="ChEBI" id="CHEBI:74411"/>
        <dbReference type="ChEBI" id="CHEBI:74493"/>
        <dbReference type="EC" id="2.1.1.182"/>
    </reaction>
</comment>
<dbReference type="Gene3D" id="1.10.8.100">
    <property type="entry name" value="Ribosomal RNA adenine dimethylase-like, domain 2"/>
    <property type="match status" value="1"/>
</dbReference>
<dbReference type="SMART" id="SM00650">
    <property type="entry name" value="rADc"/>
    <property type="match status" value="1"/>
</dbReference>
<accession>A0A133ZWD1</accession>
<feature type="compositionally biased region" description="Basic residues" evidence="9">
    <location>
        <begin position="1"/>
        <end position="12"/>
    </location>
</feature>
<dbReference type="InterPro" id="IPR011530">
    <property type="entry name" value="rRNA_adenine_dimethylase"/>
</dbReference>
<evidence type="ECO:0000256" key="1">
    <source>
        <dbReference type="ARBA" id="ARBA00022490"/>
    </source>
</evidence>
<evidence type="ECO:0000256" key="4">
    <source>
        <dbReference type="ARBA" id="ARBA00022679"/>
    </source>
</evidence>
<dbReference type="GO" id="GO:0005829">
    <property type="term" value="C:cytosol"/>
    <property type="evidence" value="ECO:0007669"/>
    <property type="project" value="TreeGrafter"/>
</dbReference>
<protein>
    <recommendedName>
        <fullName evidence="7">Ribosomal RNA small subunit methyltransferase A</fullName>
        <ecNumber evidence="7">2.1.1.182</ecNumber>
    </recommendedName>
    <alternativeName>
        <fullName evidence="7">16S rRNA (adenine(1518)-N(6)/adenine(1519)-N(6))-dimethyltransferase</fullName>
    </alternativeName>
    <alternativeName>
        <fullName evidence="7">16S rRNA dimethyladenosine transferase</fullName>
    </alternativeName>
    <alternativeName>
        <fullName evidence="7">16S rRNA dimethylase</fullName>
    </alternativeName>
    <alternativeName>
        <fullName evidence="7">S-adenosylmethionine-6-N', N'-adenosyl(rRNA) dimethyltransferase</fullName>
    </alternativeName>
</protein>
<feature type="binding site" evidence="7 8">
    <location>
        <position position="31"/>
    </location>
    <ligand>
        <name>S-adenosyl-L-methionine</name>
        <dbReference type="ChEBI" id="CHEBI:59789"/>
    </ligand>
</feature>
<keyword evidence="4 7" id="KW-0808">Transferase</keyword>
<feature type="binding site" evidence="7 8">
    <location>
        <position position="123"/>
    </location>
    <ligand>
        <name>S-adenosyl-L-methionine</name>
        <dbReference type="ChEBI" id="CHEBI:59789"/>
    </ligand>
</feature>
<evidence type="ECO:0000256" key="6">
    <source>
        <dbReference type="ARBA" id="ARBA00022884"/>
    </source>
</evidence>
<comment type="caution">
    <text evidence="11">The sequence shown here is derived from an EMBL/GenBank/DDBJ whole genome shotgun (WGS) entry which is preliminary data.</text>
</comment>
<feature type="binding site" evidence="7 8">
    <location>
        <position position="56"/>
    </location>
    <ligand>
        <name>S-adenosyl-L-methionine</name>
        <dbReference type="ChEBI" id="CHEBI:59789"/>
    </ligand>
</feature>
<feature type="binding site" evidence="7 8">
    <location>
        <position position="29"/>
    </location>
    <ligand>
        <name>S-adenosyl-L-methionine</name>
        <dbReference type="ChEBI" id="CHEBI:59789"/>
    </ligand>
</feature>
<dbReference type="InterPro" id="IPR023165">
    <property type="entry name" value="rRNA_Ade_diMease-like_C"/>
</dbReference>
<dbReference type="SUPFAM" id="SSF53335">
    <property type="entry name" value="S-adenosyl-L-methionine-dependent methyltransferases"/>
    <property type="match status" value="1"/>
</dbReference>
<dbReference type="PATRIC" id="fig|157687.3.peg.2238"/>
<comment type="function">
    <text evidence="7">Specifically dimethylates two adjacent adenosines (A1518 and A1519) in the loop of a conserved hairpin near the 3'-end of 16S rRNA in the 30S particle. May play a critical role in biogenesis of 30S subunits.</text>
</comment>
<dbReference type="PANTHER" id="PTHR11727">
    <property type="entry name" value="DIMETHYLADENOSINE TRANSFERASE"/>
    <property type="match status" value="1"/>
</dbReference>
<dbReference type="Gene3D" id="3.40.50.150">
    <property type="entry name" value="Vaccinia Virus protein VP39"/>
    <property type="match status" value="1"/>
</dbReference>
<evidence type="ECO:0000256" key="9">
    <source>
        <dbReference type="SAM" id="MobiDB-lite"/>
    </source>
</evidence>
<evidence type="ECO:0000256" key="7">
    <source>
        <dbReference type="HAMAP-Rule" id="MF_00607"/>
    </source>
</evidence>
<evidence type="ECO:0000313" key="11">
    <source>
        <dbReference type="EMBL" id="KXB59751.1"/>
    </source>
</evidence>
<dbReference type="RefSeq" id="WP_060918673.1">
    <property type="nucleotide sequence ID" value="NZ_KQ960114.1"/>
</dbReference>
<evidence type="ECO:0000313" key="12">
    <source>
        <dbReference type="Proteomes" id="UP000070483"/>
    </source>
</evidence>